<keyword evidence="3" id="KW-1185">Reference proteome</keyword>
<evidence type="ECO:0000313" key="3">
    <source>
        <dbReference type="Proteomes" id="UP000008694"/>
    </source>
</evidence>
<gene>
    <name evidence="2" type="ORF">ARALYDRAFT_893684</name>
</gene>
<dbReference type="Proteomes" id="UP000008694">
    <property type="component" value="Unassembled WGS sequence"/>
</dbReference>
<sequence>MLASSQVTADLVSSVAIEIYIWFSNRWFCFWVRLVIWVSAVGEVFCQWSKRGAVLASGFESEELQIHGGRVEIWVRSQRRGLSKICGVWFQLRGVSKTGCESWCDPTMRFVVVVKVIRFKDEVLRCYFWWLVNNYIGLRWRLISVMVFGIWDSWHMVLQGFALWSKLINSWGRFELRVVRETNGLDYRRFSTQARGCDESKSDNGTQTATWLADSNGGGICHNTQSYVHVDYVGFNLVVNYMEEWKTLDNFNYKNNILARIRGVFNKWFSGDRSGRALITLLWTIVGGRNFSKRYDVGRLSLDFKCMEWSFSGCNKRFSYGWISGFSWLDMDILRVRISRVNCDWISLRTDQGSARHNSTHHGTVKGFTGGRNPPKPKVDK</sequence>
<name>D7KY90_ARALL</name>
<organism evidence="3">
    <name type="scientific">Arabidopsis lyrata subsp. lyrata</name>
    <name type="common">Lyre-leaved rock-cress</name>
    <dbReference type="NCBI Taxonomy" id="81972"/>
    <lineage>
        <taxon>Eukaryota</taxon>
        <taxon>Viridiplantae</taxon>
        <taxon>Streptophyta</taxon>
        <taxon>Embryophyta</taxon>
        <taxon>Tracheophyta</taxon>
        <taxon>Spermatophyta</taxon>
        <taxon>Magnoliopsida</taxon>
        <taxon>eudicotyledons</taxon>
        <taxon>Gunneridae</taxon>
        <taxon>Pentapetalae</taxon>
        <taxon>rosids</taxon>
        <taxon>malvids</taxon>
        <taxon>Brassicales</taxon>
        <taxon>Brassicaceae</taxon>
        <taxon>Camelineae</taxon>
        <taxon>Arabidopsis</taxon>
    </lineage>
</organism>
<evidence type="ECO:0000313" key="2">
    <source>
        <dbReference type="EMBL" id="EFH62964.1"/>
    </source>
</evidence>
<reference evidence="3" key="1">
    <citation type="journal article" date="2011" name="Nat. Genet.">
        <title>The Arabidopsis lyrata genome sequence and the basis of rapid genome size change.</title>
        <authorList>
            <person name="Hu T.T."/>
            <person name="Pattyn P."/>
            <person name="Bakker E.G."/>
            <person name="Cao J."/>
            <person name="Cheng J.-F."/>
            <person name="Clark R.M."/>
            <person name="Fahlgren N."/>
            <person name="Fawcett J.A."/>
            <person name="Grimwood J."/>
            <person name="Gundlach H."/>
            <person name="Haberer G."/>
            <person name="Hollister J.D."/>
            <person name="Ossowski S."/>
            <person name="Ottilar R.P."/>
            <person name="Salamov A.A."/>
            <person name="Schneeberger K."/>
            <person name="Spannagl M."/>
            <person name="Wang X."/>
            <person name="Yang L."/>
            <person name="Nasrallah M.E."/>
            <person name="Bergelson J."/>
            <person name="Carrington J.C."/>
            <person name="Gaut B.S."/>
            <person name="Schmutz J."/>
            <person name="Mayer K.F.X."/>
            <person name="Van de Peer Y."/>
            <person name="Grigoriev I.V."/>
            <person name="Nordborg M."/>
            <person name="Weigel D."/>
            <person name="Guo Y.-L."/>
        </authorList>
    </citation>
    <scope>NUCLEOTIDE SEQUENCE [LARGE SCALE GENOMIC DNA]</scope>
    <source>
        <strain evidence="3">cv. MN47</strain>
    </source>
</reference>
<feature type="region of interest" description="Disordered" evidence="1">
    <location>
        <begin position="353"/>
        <end position="381"/>
    </location>
</feature>
<evidence type="ECO:0000256" key="1">
    <source>
        <dbReference type="SAM" id="MobiDB-lite"/>
    </source>
</evidence>
<accession>D7KY90</accession>
<proteinExistence type="predicted"/>
<dbReference type="EMBL" id="GL348714">
    <property type="protein sequence ID" value="EFH62964.1"/>
    <property type="molecule type" value="Genomic_DNA"/>
</dbReference>
<dbReference type="AlphaFoldDB" id="D7KY90"/>
<dbReference type="Gramene" id="scaffold_200758.1">
    <property type="protein sequence ID" value="scaffold_200758.1"/>
    <property type="gene ID" value="scaffold_200758.1"/>
</dbReference>
<dbReference type="HOGENOM" id="CLU_726369_0_0_1"/>
<protein>
    <submittedName>
        <fullName evidence="2">Predicted protein</fullName>
    </submittedName>
</protein>